<gene>
    <name evidence="2" type="ORF">PBIL07802_LOCUS4947</name>
</gene>
<dbReference type="EMBL" id="HBIB01008025">
    <property type="protein sequence ID" value="CAE0242782.1"/>
    <property type="molecule type" value="Transcribed_RNA"/>
</dbReference>
<evidence type="ECO:0000256" key="1">
    <source>
        <dbReference type="SAM" id="Coils"/>
    </source>
</evidence>
<reference evidence="2" key="1">
    <citation type="submission" date="2021-01" db="EMBL/GenBank/DDBJ databases">
        <authorList>
            <person name="Corre E."/>
            <person name="Pelletier E."/>
            <person name="Niang G."/>
            <person name="Scheremetjew M."/>
            <person name="Finn R."/>
            <person name="Kale V."/>
            <person name="Holt S."/>
            <person name="Cochrane G."/>
            <person name="Meng A."/>
            <person name="Brown T."/>
            <person name="Cohen L."/>
        </authorList>
    </citation>
    <scope>NUCLEOTIDE SEQUENCE</scope>
    <source>
        <strain evidence="2">NIES-2562</strain>
    </source>
</reference>
<protein>
    <submittedName>
        <fullName evidence="2">Uncharacterized protein</fullName>
    </submittedName>
</protein>
<keyword evidence="1" id="KW-0175">Coiled coil</keyword>
<dbReference type="AlphaFoldDB" id="A0A7S3D104"/>
<sequence>MELQILLKNKMDLLEDAEKRATAAEARMEVFKKELEKLKAHQEALREELDHRDVDHSIMIERMRSLDATLLAVVDEEVEAKENYIAQLEAQVSKEKEAKAAE</sequence>
<proteinExistence type="predicted"/>
<name>A0A7S3D104_9EUKA</name>
<accession>A0A7S3D104</accession>
<feature type="coiled-coil region" evidence="1">
    <location>
        <begin position="7"/>
        <end position="98"/>
    </location>
</feature>
<organism evidence="2">
    <name type="scientific">Palpitomonas bilix</name>
    <dbReference type="NCBI Taxonomy" id="652834"/>
    <lineage>
        <taxon>Eukaryota</taxon>
        <taxon>Eukaryota incertae sedis</taxon>
    </lineage>
</organism>
<evidence type="ECO:0000313" key="2">
    <source>
        <dbReference type="EMBL" id="CAE0242782.1"/>
    </source>
</evidence>